<evidence type="ECO:0000259" key="10">
    <source>
        <dbReference type="SMART" id="SM00128"/>
    </source>
</evidence>
<comment type="cofactor">
    <cofactor evidence="1">
        <name>Mg(2+)</name>
        <dbReference type="ChEBI" id="CHEBI:18420"/>
    </cofactor>
</comment>
<evidence type="ECO:0000313" key="11">
    <source>
        <dbReference type="EMBL" id="KAF5178398.1"/>
    </source>
</evidence>
<dbReference type="PANTHER" id="PTHR11200:SF300">
    <property type="entry name" value="TYPE II INOSITOL 1,4,5-TRISPHOSPHATE 5-PHOSPHATASE"/>
    <property type="match status" value="1"/>
</dbReference>
<dbReference type="InterPro" id="IPR046985">
    <property type="entry name" value="IP5"/>
</dbReference>
<evidence type="ECO:0000256" key="4">
    <source>
        <dbReference type="ARBA" id="ARBA00022723"/>
    </source>
</evidence>
<evidence type="ECO:0000256" key="3">
    <source>
        <dbReference type="ARBA" id="ARBA00022499"/>
    </source>
</evidence>
<dbReference type="Pfam" id="PF23755">
    <property type="entry name" value="Ig-like_IP5PC_F"/>
    <property type="match status" value="1"/>
</dbReference>
<feature type="domain" description="Inositol polyphosphate-related phosphatase" evidence="10">
    <location>
        <begin position="189"/>
        <end position="542"/>
    </location>
</feature>
<dbReference type="InterPro" id="IPR056454">
    <property type="entry name" value="Beta-prop_IP5PC_F"/>
</dbReference>
<evidence type="ECO:0000256" key="5">
    <source>
        <dbReference type="ARBA" id="ARBA00022737"/>
    </source>
</evidence>
<sequence>MPPVRDPSVEAEMKTRFDFASKKDKSQSSLSFLQRSRNALMGAADAFRRAAGKGVDDNHRTEALVLTGDGMIWSGCSNGLLVQWDGNGKRLREFNHHPFAVQCLCTFGSRIWVGYVTGRIQVLNLDGSMLGEWIAHNSAIIKMAVGAGYVFTLANHGGIRGWDITSPGPLDEVLRSEIASKRLLYTKIEKLKLLTCTWNVGQGKASHDSLILWLGSAASDVGIVVVGLQEVEMGAGFLAMSAARETVGLEGTPSGQWWLETIGKHLDEGGTFERIGSRQLAGLLIALWARKNLRSYIGDVDAAAVPCGLGRAIGNKGAVGLRIRVYDRIMCFVNCHFAAHLEAINRRNADFDHIYRSMTFKRPILPNASTATSLSAAEMLHVTNAVGIHLEDRKPDLSEADMVIFLGDLNYRLHSISYEEAKDFVSQRCFECLREKDQLRAEMKAAKVFQGMREGLITFPPTYKFQRNQVGLGGYDSSEKKRIPAWCDRVLYRDNRSSLVTECSLECPVVSSVLQYEACMDVTDSDHKPVRCIFSVDIAGIDESARRQEFGWIIGSNEITKLCEDLCDIPEVIISTHTIIVQNKEQSILRISNTSEDDEAIFEIICEGQSTSKEDGQAYEHHPRGSFGFPRWLEVNPAAGVIKPGKLVEVFVNHEEFHTQEEFVDGIPQNWWCEDTRDRVVSLMLRVRGRLSTAIKSHRIHVCHSFASKSLCFNSNSDRSTRIECEALQQPDLQDLGSSPDAADTQPSWQSPSLEEESKSGVETTIASEIHLKTLQQSDWQLNNSSDVQSVNLQQSDLPHLNSSSDAADNQCGLYISSIEENSKSRSPRNNCSRTQSKALQKLDSRYFNSPSDAAQAQDSLHTLSMEENSRNEAQRNNQRELQTKTLQQDDLQHHCTFDGSDTQHSLHTSSLEEKDKNKTGDNNVDGNQTMTLVQHLNSFSDTADDQHRMHTPSIREKSSNKARENNFGGNKSKTLQQHLNNTSDAADDQYRMHTPPIRENSHTGAKPDLQRFNCSSDAADSHTRQKGAQQINAEGIQSKTLQQTDLQHLNSSSNAATAQHRLHISSIEENSKDGGQRNNATETQSKGQQKQESRQFNCSSNETHTTKHRLHTLPTEENSKKGSSKKL</sequence>
<gene>
    <name evidence="11" type="ORF">FRX31_032013</name>
</gene>
<dbReference type="PANTHER" id="PTHR11200">
    <property type="entry name" value="INOSITOL 5-PHOSPHATASE"/>
    <property type="match status" value="1"/>
</dbReference>
<dbReference type="OrthoDB" id="1925875at2759"/>
<keyword evidence="8" id="KW-0832">Ubl conjugation</keyword>
<dbReference type="FunFam" id="3.60.10.10:FF:000011">
    <property type="entry name" value="Type II inositol polyphosphate 5-phosphatase 15"/>
    <property type="match status" value="1"/>
</dbReference>
<dbReference type="Gene3D" id="2.130.10.10">
    <property type="entry name" value="YVTN repeat-like/Quinoprotein amine dehydrogenase"/>
    <property type="match status" value="1"/>
</dbReference>
<feature type="compositionally biased region" description="Polar residues" evidence="9">
    <location>
        <begin position="1077"/>
        <end position="1104"/>
    </location>
</feature>
<proteinExistence type="inferred from homology"/>
<dbReference type="InterPro" id="IPR015943">
    <property type="entry name" value="WD40/YVTN_repeat-like_dom_sf"/>
</dbReference>
<evidence type="ECO:0000256" key="2">
    <source>
        <dbReference type="ARBA" id="ARBA00010768"/>
    </source>
</evidence>
<keyword evidence="12" id="KW-1185">Reference proteome</keyword>
<feature type="region of interest" description="Disordered" evidence="9">
    <location>
        <begin position="942"/>
        <end position="1030"/>
    </location>
</feature>
<feature type="region of interest" description="Disordered" evidence="9">
    <location>
        <begin position="733"/>
        <end position="760"/>
    </location>
</feature>
<dbReference type="SMART" id="SM00128">
    <property type="entry name" value="IPPc"/>
    <property type="match status" value="1"/>
</dbReference>
<dbReference type="GO" id="GO:0009846">
    <property type="term" value="P:pollen germination"/>
    <property type="evidence" value="ECO:0007669"/>
    <property type="project" value="UniProtKB-ARBA"/>
</dbReference>
<keyword evidence="3" id="KW-1017">Isopeptide bond</keyword>
<comment type="similarity">
    <text evidence="2">Belongs to the inositol polyphosphate 5-phosphatase family.</text>
</comment>
<dbReference type="GO" id="GO:0046856">
    <property type="term" value="P:phosphatidylinositol dephosphorylation"/>
    <property type="evidence" value="ECO:0007669"/>
    <property type="project" value="InterPro"/>
</dbReference>
<name>A0A7J6V118_THATH</name>
<feature type="compositionally biased region" description="Polar residues" evidence="9">
    <location>
        <begin position="900"/>
        <end position="910"/>
    </location>
</feature>
<dbReference type="Pfam" id="PF23754">
    <property type="entry name" value="Beta-prop_IP5PC_F"/>
    <property type="match status" value="1"/>
</dbReference>
<dbReference type="Pfam" id="PF22669">
    <property type="entry name" value="Exo_endo_phos2"/>
    <property type="match status" value="1"/>
</dbReference>
<dbReference type="GO" id="GO:0004439">
    <property type="term" value="F:phosphatidylinositol-4,5-bisphosphate 5-phosphatase activity"/>
    <property type="evidence" value="ECO:0007669"/>
    <property type="project" value="TreeGrafter"/>
</dbReference>
<evidence type="ECO:0000256" key="7">
    <source>
        <dbReference type="ARBA" id="ARBA00022842"/>
    </source>
</evidence>
<evidence type="ECO:0000256" key="9">
    <source>
        <dbReference type="SAM" id="MobiDB-lite"/>
    </source>
</evidence>
<dbReference type="InterPro" id="IPR000300">
    <property type="entry name" value="IPPc"/>
</dbReference>
<dbReference type="SUPFAM" id="SSF50978">
    <property type="entry name" value="WD40 repeat-like"/>
    <property type="match status" value="1"/>
</dbReference>
<dbReference type="CDD" id="cd09074">
    <property type="entry name" value="INPP5c"/>
    <property type="match status" value="1"/>
</dbReference>
<evidence type="ECO:0000256" key="6">
    <source>
        <dbReference type="ARBA" id="ARBA00022801"/>
    </source>
</evidence>
<dbReference type="Gene3D" id="3.60.10.10">
    <property type="entry name" value="Endonuclease/exonuclease/phosphatase"/>
    <property type="match status" value="1"/>
</dbReference>
<dbReference type="InterPro" id="IPR056455">
    <property type="entry name" value="Ig-like_IP5PC_F"/>
</dbReference>
<reference evidence="11 12" key="1">
    <citation type="submission" date="2020-06" db="EMBL/GenBank/DDBJ databases">
        <title>Transcriptomic and genomic resources for Thalictrum thalictroides and T. hernandezii: Facilitating candidate gene discovery in an emerging model plant lineage.</title>
        <authorList>
            <person name="Arias T."/>
            <person name="Riano-Pachon D.M."/>
            <person name="Di Stilio V.S."/>
        </authorList>
    </citation>
    <scope>NUCLEOTIDE SEQUENCE [LARGE SCALE GENOMIC DNA]</scope>
    <source>
        <strain evidence="12">cv. WT478/WT964</strain>
        <tissue evidence="11">Leaves</tissue>
    </source>
</reference>
<keyword evidence="4" id="KW-0479">Metal-binding</keyword>
<dbReference type="Proteomes" id="UP000554482">
    <property type="component" value="Unassembled WGS sequence"/>
</dbReference>
<evidence type="ECO:0000256" key="1">
    <source>
        <dbReference type="ARBA" id="ARBA00001946"/>
    </source>
</evidence>
<evidence type="ECO:0000256" key="8">
    <source>
        <dbReference type="ARBA" id="ARBA00022843"/>
    </source>
</evidence>
<keyword evidence="7" id="KW-0460">Magnesium</keyword>
<dbReference type="InterPro" id="IPR036691">
    <property type="entry name" value="Endo/exonu/phosph_ase_sf"/>
</dbReference>
<feature type="compositionally biased region" description="Basic and acidic residues" evidence="9">
    <location>
        <begin position="945"/>
        <end position="965"/>
    </location>
</feature>
<protein>
    <submittedName>
        <fullName evidence="11">Type i inositol polyphosphate 5-phosphatase</fullName>
    </submittedName>
</protein>
<dbReference type="SUPFAM" id="SSF56219">
    <property type="entry name" value="DNase I-like"/>
    <property type="match status" value="1"/>
</dbReference>
<dbReference type="InterPro" id="IPR036322">
    <property type="entry name" value="WD40_repeat_dom_sf"/>
</dbReference>
<accession>A0A7J6V118</accession>
<dbReference type="EMBL" id="JABWDY010040107">
    <property type="protein sequence ID" value="KAF5178398.1"/>
    <property type="molecule type" value="Genomic_DNA"/>
</dbReference>
<organism evidence="11 12">
    <name type="scientific">Thalictrum thalictroides</name>
    <name type="common">Rue-anemone</name>
    <name type="synonym">Anemone thalictroides</name>
    <dbReference type="NCBI Taxonomy" id="46969"/>
    <lineage>
        <taxon>Eukaryota</taxon>
        <taxon>Viridiplantae</taxon>
        <taxon>Streptophyta</taxon>
        <taxon>Embryophyta</taxon>
        <taxon>Tracheophyta</taxon>
        <taxon>Spermatophyta</taxon>
        <taxon>Magnoliopsida</taxon>
        <taxon>Ranunculales</taxon>
        <taxon>Ranunculaceae</taxon>
        <taxon>Thalictroideae</taxon>
        <taxon>Thalictrum</taxon>
    </lineage>
</organism>
<keyword evidence="5" id="KW-0677">Repeat</keyword>
<keyword evidence="6" id="KW-0378">Hydrolase</keyword>
<evidence type="ECO:0000313" key="12">
    <source>
        <dbReference type="Proteomes" id="UP000554482"/>
    </source>
</evidence>
<comment type="caution">
    <text evidence="11">The sequence shown here is derived from an EMBL/GenBank/DDBJ whole genome shotgun (WGS) entry which is preliminary data.</text>
</comment>
<feature type="region of interest" description="Disordered" evidence="9">
    <location>
        <begin position="895"/>
        <end position="928"/>
    </location>
</feature>
<feature type="region of interest" description="Disordered" evidence="9">
    <location>
        <begin position="1066"/>
        <end position="1128"/>
    </location>
</feature>
<dbReference type="GO" id="GO:0046872">
    <property type="term" value="F:metal ion binding"/>
    <property type="evidence" value="ECO:0007669"/>
    <property type="project" value="UniProtKB-KW"/>
</dbReference>
<feature type="compositionally biased region" description="Basic and acidic residues" evidence="9">
    <location>
        <begin position="911"/>
        <end position="920"/>
    </location>
</feature>
<feature type="compositionally biased region" description="Polar residues" evidence="9">
    <location>
        <begin position="968"/>
        <end position="985"/>
    </location>
</feature>
<dbReference type="AlphaFoldDB" id="A0A7J6V118"/>